<sequence>MNGDSASGVRAVVTRNRAAVGVVLAALCLGLAVLWVFVVPAKAGATTGVQEAAIRYGHPVCWALLATASVLFAVRAPRRSVDVVVRSALAAYVVFVVATVV</sequence>
<dbReference type="GeneID" id="66836430"/>
<accession>A0A098BWB3</accession>
<dbReference type="eggNOG" id="ENOG5031GEX">
    <property type="taxonomic scope" value="Bacteria"/>
</dbReference>
<protein>
    <submittedName>
        <fullName evidence="1">Uncharacterized protein</fullName>
    </submittedName>
</protein>
<dbReference type="AlphaFoldDB" id="A0A098BWB3"/>
<name>A0A098BWB3_9NOCA</name>
<proteinExistence type="predicted"/>
<dbReference type="RefSeq" id="WP_010594262.1">
    <property type="nucleotide sequence ID" value="NZ_CP023714.1"/>
</dbReference>
<dbReference type="KEGG" id="rrz:CS378_05655"/>
<reference evidence="1 2" key="1">
    <citation type="journal article" date="2014" name="Genome Announc.">
        <title>Draft Genome Sequence of Propane- and Butane-Oxidizing Actinobacterium Rhodococcus ruber IEGM 231.</title>
        <authorList>
            <person name="Ivshina I.B."/>
            <person name="Kuyukina M.S."/>
            <person name="Krivoruchko A.V."/>
            <person name="Barbe V."/>
            <person name="Fischer C."/>
        </authorList>
    </citation>
    <scope>NUCLEOTIDE SEQUENCE [LARGE SCALE GENOMIC DNA]</scope>
</reference>
<evidence type="ECO:0000313" key="2">
    <source>
        <dbReference type="Proteomes" id="UP000042997"/>
    </source>
</evidence>
<gene>
    <name evidence="1" type="ORF">RHRU231_910045</name>
</gene>
<dbReference type="Proteomes" id="UP000042997">
    <property type="component" value="Unassembled WGS sequence"/>
</dbReference>
<evidence type="ECO:0000313" key="1">
    <source>
        <dbReference type="EMBL" id="CDZ92006.1"/>
    </source>
</evidence>
<organism evidence="1 2">
    <name type="scientific">Rhodococcus ruber</name>
    <dbReference type="NCBI Taxonomy" id="1830"/>
    <lineage>
        <taxon>Bacteria</taxon>
        <taxon>Bacillati</taxon>
        <taxon>Actinomycetota</taxon>
        <taxon>Actinomycetes</taxon>
        <taxon>Mycobacteriales</taxon>
        <taxon>Nocardiaceae</taxon>
        <taxon>Rhodococcus</taxon>
    </lineage>
</organism>
<dbReference type="EMBL" id="CCSD01000107">
    <property type="protein sequence ID" value="CDZ92006.1"/>
    <property type="molecule type" value="Genomic_DNA"/>
</dbReference>
<dbReference type="OrthoDB" id="5198107at2"/>